<keyword evidence="4 7" id="KW-1133">Transmembrane helix</keyword>
<feature type="domain" description="ABC3 transporter permease C-terminal" evidence="8">
    <location>
        <begin position="286"/>
        <end position="404"/>
    </location>
</feature>
<keyword evidence="2" id="KW-1003">Cell membrane</keyword>
<dbReference type="Proteomes" id="UP000230431">
    <property type="component" value="Unassembled WGS sequence"/>
</dbReference>
<evidence type="ECO:0000256" key="6">
    <source>
        <dbReference type="ARBA" id="ARBA00038076"/>
    </source>
</evidence>
<feature type="transmembrane region" description="Helical" evidence="7">
    <location>
        <begin position="21"/>
        <end position="46"/>
    </location>
</feature>
<dbReference type="Pfam" id="PF12704">
    <property type="entry name" value="MacB_PCD"/>
    <property type="match status" value="1"/>
</dbReference>
<dbReference type="PANTHER" id="PTHR30572">
    <property type="entry name" value="MEMBRANE COMPONENT OF TRANSPORTER-RELATED"/>
    <property type="match status" value="1"/>
</dbReference>
<dbReference type="AlphaFoldDB" id="A0A2H0RI20"/>
<evidence type="ECO:0000256" key="5">
    <source>
        <dbReference type="ARBA" id="ARBA00023136"/>
    </source>
</evidence>
<dbReference type="Pfam" id="PF02687">
    <property type="entry name" value="FtsX"/>
    <property type="match status" value="1"/>
</dbReference>
<name>A0A2H0RI20_9BACT</name>
<feature type="transmembrane region" description="Helical" evidence="7">
    <location>
        <begin position="370"/>
        <end position="394"/>
    </location>
</feature>
<evidence type="ECO:0000313" key="11">
    <source>
        <dbReference type="Proteomes" id="UP000230431"/>
    </source>
</evidence>
<evidence type="ECO:0000256" key="2">
    <source>
        <dbReference type="ARBA" id="ARBA00022475"/>
    </source>
</evidence>
<dbReference type="GO" id="GO:0022857">
    <property type="term" value="F:transmembrane transporter activity"/>
    <property type="evidence" value="ECO:0007669"/>
    <property type="project" value="TreeGrafter"/>
</dbReference>
<dbReference type="PANTHER" id="PTHR30572:SF4">
    <property type="entry name" value="ABC TRANSPORTER PERMEASE YTRF"/>
    <property type="match status" value="1"/>
</dbReference>
<evidence type="ECO:0000256" key="1">
    <source>
        <dbReference type="ARBA" id="ARBA00004651"/>
    </source>
</evidence>
<comment type="caution">
    <text evidence="10">The sequence shown here is derived from an EMBL/GenBank/DDBJ whole genome shotgun (WGS) entry which is preliminary data.</text>
</comment>
<dbReference type="GO" id="GO:0005886">
    <property type="term" value="C:plasma membrane"/>
    <property type="evidence" value="ECO:0007669"/>
    <property type="project" value="UniProtKB-SubCell"/>
</dbReference>
<feature type="transmembrane region" description="Helical" evidence="7">
    <location>
        <begin position="325"/>
        <end position="350"/>
    </location>
</feature>
<comment type="subcellular location">
    <subcellularLocation>
        <location evidence="1">Cell membrane</location>
        <topology evidence="1">Multi-pass membrane protein</topology>
    </subcellularLocation>
</comment>
<sequence length="411" mass="43841">MQRYKFSFLSALEAIKTNRTRSILTTLGIVIGVAAIIVIMSLGAGAQSLILNEINQMGAETVIVLPGEITDAAAVFSDSLTQRDLAAVKVKSNVPNLARAAPAVIVPGKTTYRGTTYTPAMIIGTEAEFFGEVFNIYPKVGTIYDQDDIETAARVAIIGDKVKTELFGASDAVGERIDIKGKQFRVVGVYPTTGQKGPFDIDGLVMIPHTTAQTYLLGTNYYHRLMTQADSSDNVEKLAHDITATLRETHGLYPGDDDDFSVVTQQALVDQISIIINILTAFLAAVVAISLVVGGIGVMNIMLVSVTERTKEIGLRKALGATRSAIMTQFLFEAIALTLFGGVLGIMIGASLSLVLSGILTYAVGLNWSFHFPISAAMLGVTVSAAVGLVFGLYPARRAAAKDPIEALRYE</sequence>
<evidence type="ECO:0000256" key="3">
    <source>
        <dbReference type="ARBA" id="ARBA00022692"/>
    </source>
</evidence>
<evidence type="ECO:0000259" key="8">
    <source>
        <dbReference type="Pfam" id="PF02687"/>
    </source>
</evidence>
<dbReference type="EMBL" id="PCYK01000006">
    <property type="protein sequence ID" value="PIR46179.1"/>
    <property type="molecule type" value="Genomic_DNA"/>
</dbReference>
<dbReference type="InterPro" id="IPR050250">
    <property type="entry name" value="Macrolide_Exporter_MacB"/>
</dbReference>
<dbReference type="InterPro" id="IPR003838">
    <property type="entry name" value="ABC3_permease_C"/>
</dbReference>
<keyword evidence="5 7" id="KW-0472">Membrane</keyword>
<protein>
    <submittedName>
        <fullName evidence="10">Multidrug ABC transporter substrate-binding protein</fullName>
    </submittedName>
</protein>
<evidence type="ECO:0000313" key="10">
    <source>
        <dbReference type="EMBL" id="PIR46179.1"/>
    </source>
</evidence>
<accession>A0A2H0RI20</accession>
<proteinExistence type="inferred from homology"/>
<evidence type="ECO:0000256" key="7">
    <source>
        <dbReference type="SAM" id="Phobius"/>
    </source>
</evidence>
<comment type="similarity">
    <text evidence="6">Belongs to the ABC-4 integral membrane protein family.</text>
</comment>
<feature type="transmembrane region" description="Helical" evidence="7">
    <location>
        <begin position="274"/>
        <end position="304"/>
    </location>
</feature>
<keyword evidence="3 7" id="KW-0812">Transmembrane</keyword>
<evidence type="ECO:0000256" key="4">
    <source>
        <dbReference type="ARBA" id="ARBA00022989"/>
    </source>
</evidence>
<feature type="domain" description="MacB-like periplasmic core" evidence="9">
    <location>
        <begin position="22"/>
        <end position="244"/>
    </location>
</feature>
<reference evidence="10 11" key="1">
    <citation type="submission" date="2017-09" db="EMBL/GenBank/DDBJ databases">
        <title>Depth-based differentiation of microbial function through sediment-hosted aquifers and enrichment of novel symbionts in the deep terrestrial subsurface.</title>
        <authorList>
            <person name="Probst A.J."/>
            <person name="Ladd B."/>
            <person name="Jarett J.K."/>
            <person name="Geller-Mcgrath D.E."/>
            <person name="Sieber C.M."/>
            <person name="Emerson J.B."/>
            <person name="Anantharaman K."/>
            <person name="Thomas B.C."/>
            <person name="Malmstrom R."/>
            <person name="Stieglmeier M."/>
            <person name="Klingl A."/>
            <person name="Woyke T."/>
            <person name="Ryan C.M."/>
            <person name="Banfield J.F."/>
        </authorList>
    </citation>
    <scope>NUCLEOTIDE SEQUENCE [LARGE SCALE GENOMIC DNA]</scope>
    <source>
        <strain evidence="10">CG10_big_fil_rev_8_21_14_0_10_49_38</strain>
    </source>
</reference>
<gene>
    <name evidence="10" type="ORF">COV08_00990</name>
</gene>
<evidence type="ECO:0000259" key="9">
    <source>
        <dbReference type="Pfam" id="PF12704"/>
    </source>
</evidence>
<dbReference type="InterPro" id="IPR025857">
    <property type="entry name" value="MacB_PCD"/>
</dbReference>
<organism evidence="10 11">
    <name type="scientific">Candidatus Vogelbacteria bacterium CG10_big_fil_rev_8_21_14_0_10_49_38</name>
    <dbReference type="NCBI Taxonomy" id="1975043"/>
    <lineage>
        <taxon>Bacteria</taxon>
        <taxon>Candidatus Vogeliibacteriota</taxon>
    </lineage>
</organism>